<evidence type="ECO:0000256" key="1">
    <source>
        <dbReference type="ARBA" id="ARBA00022723"/>
    </source>
</evidence>
<dbReference type="EMBL" id="CAXAMN010003780">
    <property type="protein sequence ID" value="CAK9006111.1"/>
    <property type="molecule type" value="Genomic_DNA"/>
</dbReference>
<accession>A0ABP0IU95</accession>
<name>A0ABP0IU95_9DINO</name>
<evidence type="ECO:0008006" key="6">
    <source>
        <dbReference type="Google" id="ProtNLM"/>
    </source>
</evidence>
<dbReference type="InterPro" id="IPR050230">
    <property type="entry name" value="CALM/Myosin/TropC-like"/>
</dbReference>
<proteinExistence type="predicted"/>
<dbReference type="InterPro" id="IPR011992">
    <property type="entry name" value="EF-hand-dom_pair"/>
</dbReference>
<dbReference type="Proteomes" id="UP001642484">
    <property type="component" value="Unassembled WGS sequence"/>
</dbReference>
<sequence length="229" mass="25814">MDQEGGCTSQARRLALAHGDWEKAHGPLKGAQLGHLSRLQGYAPTEAQLKPYQESERISAENFVKFCEEVGYEDPSFEELSSVFAPFDPEGTGQIPKEVFLHLMTSVGDRFEAEEVDSMMVDLQSGKEVCTDAGELFLVRGIVENLLRYFKASLRMCMAAWPCSVLVLQAWRPHVEWRRPRVLSDGKVCSDWPGPSSRLFGGRSPVQVHGCRLKDMVSYKEFITWALER</sequence>
<evidence type="ECO:0000313" key="3">
    <source>
        <dbReference type="EMBL" id="CAK9005653.1"/>
    </source>
</evidence>
<reference evidence="3 5" key="1">
    <citation type="submission" date="2024-02" db="EMBL/GenBank/DDBJ databases">
        <authorList>
            <person name="Chen Y."/>
            <person name="Shah S."/>
            <person name="Dougan E. K."/>
            <person name="Thang M."/>
            <person name="Chan C."/>
        </authorList>
    </citation>
    <scope>NUCLEOTIDE SEQUENCE [LARGE SCALE GENOMIC DNA]</scope>
</reference>
<gene>
    <name evidence="3" type="ORF">CCMP2556_LOCUS8150</name>
    <name evidence="4" type="ORF">CCMP2556_LOCUS8330</name>
</gene>
<evidence type="ECO:0000313" key="4">
    <source>
        <dbReference type="EMBL" id="CAK9006111.1"/>
    </source>
</evidence>
<dbReference type="EMBL" id="CAXAMN010003669">
    <property type="protein sequence ID" value="CAK9005653.1"/>
    <property type="molecule type" value="Genomic_DNA"/>
</dbReference>
<organism evidence="3 5">
    <name type="scientific">Durusdinium trenchii</name>
    <dbReference type="NCBI Taxonomy" id="1381693"/>
    <lineage>
        <taxon>Eukaryota</taxon>
        <taxon>Sar</taxon>
        <taxon>Alveolata</taxon>
        <taxon>Dinophyceae</taxon>
        <taxon>Suessiales</taxon>
        <taxon>Symbiodiniaceae</taxon>
        <taxon>Durusdinium</taxon>
    </lineage>
</organism>
<keyword evidence="2" id="KW-0677">Repeat</keyword>
<protein>
    <recommendedName>
        <fullName evidence="6">EF-hand domain-containing protein</fullName>
    </recommendedName>
</protein>
<dbReference type="PANTHER" id="PTHR23048:SF0">
    <property type="entry name" value="CALMODULIN LIKE 3"/>
    <property type="match status" value="1"/>
</dbReference>
<dbReference type="Gene3D" id="1.10.238.10">
    <property type="entry name" value="EF-hand"/>
    <property type="match status" value="1"/>
</dbReference>
<evidence type="ECO:0000313" key="5">
    <source>
        <dbReference type="Proteomes" id="UP001642484"/>
    </source>
</evidence>
<comment type="caution">
    <text evidence="3">The sequence shown here is derived from an EMBL/GenBank/DDBJ whole genome shotgun (WGS) entry which is preliminary data.</text>
</comment>
<evidence type="ECO:0000256" key="2">
    <source>
        <dbReference type="ARBA" id="ARBA00022737"/>
    </source>
</evidence>
<keyword evidence="5" id="KW-1185">Reference proteome</keyword>
<keyword evidence="1" id="KW-0479">Metal-binding</keyword>
<dbReference type="SUPFAM" id="SSF47473">
    <property type="entry name" value="EF-hand"/>
    <property type="match status" value="1"/>
</dbReference>
<dbReference type="PANTHER" id="PTHR23048">
    <property type="entry name" value="MYOSIN LIGHT CHAIN 1, 3"/>
    <property type="match status" value="1"/>
</dbReference>